<evidence type="ECO:0000313" key="1">
    <source>
        <dbReference type="EMBL" id="RQM38914.1"/>
    </source>
</evidence>
<dbReference type="AlphaFoldDB" id="A0A3N6S098"/>
<reference evidence="1 2" key="1">
    <citation type="submission" date="2018-10" db="EMBL/GenBank/DDBJ databases">
        <title>Draft genome sequence for the type isolate of Erwinia psidii, agent causal of bacterial blight in guava (Psidium guajava) and wilt and die-back of Eucalyptus spp.</title>
        <authorList>
            <person name="Hermenegildo P.S."/>
            <person name="Santos S.A."/>
            <person name="Guimaraes L.M.S."/>
            <person name="Vidigal P.M.P."/>
            <person name="Pereira I.C."/>
            <person name="Badel J.L."/>
            <person name="Alfenas-Zerbini P."/>
            <person name="Ferreira M.A.S.V."/>
            <person name="Alfenas A.C."/>
        </authorList>
    </citation>
    <scope>NUCLEOTIDE SEQUENCE [LARGE SCALE GENOMIC DNA]</scope>
    <source>
        <strain evidence="1 2">IBSBF 435</strain>
    </source>
</reference>
<comment type="caution">
    <text evidence="1">The sequence shown here is derived from an EMBL/GenBank/DDBJ whole genome shotgun (WGS) entry which is preliminary data.</text>
</comment>
<evidence type="ECO:0000313" key="2">
    <source>
        <dbReference type="Proteomes" id="UP000279457"/>
    </source>
</evidence>
<name>A0A3N6S098_9GAMM</name>
<sequence length="276" mass="31530">MEKKLKILDKIITAAFPDINKEELFSVFTKESSIKYAGSNNSASDCHSTYSEVSYISITENNDPPITDEKSLQKEFLSELNVAVRNRASEINADTDRLIKDSSEEKSIEDNDEVEYATVNTNGMKYENFHSTDEMISNIDNIMSWLNAINQPGCEEDKRVIINLLSEDIIDIKSSLKEIDENLRNIPQDSIYEIKSELLEILEDNTEQFMRKYESSLGTYPDIKVAYENIGQILLSAEDVLIGSNKAGNSRKIINDRSYSFARYKTEKRESEKLNN</sequence>
<keyword evidence="2" id="KW-1185">Reference proteome</keyword>
<protein>
    <submittedName>
        <fullName evidence="1">Uncharacterized protein</fullName>
    </submittedName>
</protein>
<dbReference type="Proteomes" id="UP000279457">
    <property type="component" value="Unassembled WGS sequence"/>
</dbReference>
<accession>A0A3N6S098</accession>
<organism evidence="1 2">
    <name type="scientific">Erwinia psidii</name>
    <dbReference type="NCBI Taxonomy" id="69224"/>
    <lineage>
        <taxon>Bacteria</taxon>
        <taxon>Pseudomonadati</taxon>
        <taxon>Pseudomonadota</taxon>
        <taxon>Gammaproteobacteria</taxon>
        <taxon>Enterobacterales</taxon>
        <taxon>Erwiniaceae</taxon>
        <taxon>Erwinia</taxon>
    </lineage>
</organism>
<proteinExistence type="predicted"/>
<dbReference type="EMBL" id="RHHM01000004">
    <property type="protein sequence ID" value="RQM38914.1"/>
    <property type="molecule type" value="Genomic_DNA"/>
</dbReference>
<gene>
    <name evidence="1" type="ORF">EB241_06900</name>
</gene>